<proteinExistence type="predicted"/>
<dbReference type="PANTHER" id="PTHR28079:SF1">
    <property type="entry name" value="RNA POLYMERASE I-SPECIFIC TRANSCRIPTION INITIATION FACTOR RRN5"/>
    <property type="match status" value="1"/>
</dbReference>
<dbReference type="HOGENOM" id="CLU_017131_0_0_1"/>
<protein>
    <submittedName>
        <fullName evidence="2">Unplaced genomic scaffold K443scaffold_72, whole genome shotgun sequence</fullName>
    </submittedName>
</protein>
<gene>
    <name evidence="2" type="ORF">K443DRAFT_132316</name>
</gene>
<evidence type="ECO:0000256" key="1">
    <source>
        <dbReference type="SAM" id="MobiDB-lite"/>
    </source>
</evidence>
<dbReference type="AlphaFoldDB" id="A0A0C9WRX8"/>
<dbReference type="CDD" id="cd00167">
    <property type="entry name" value="SANT"/>
    <property type="match status" value="1"/>
</dbReference>
<dbReference type="OrthoDB" id="2240312at2759"/>
<reference evidence="2 3" key="1">
    <citation type="submission" date="2014-04" db="EMBL/GenBank/DDBJ databases">
        <authorList>
            <consortium name="DOE Joint Genome Institute"/>
            <person name="Kuo A."/>
            <person name="Kohler A."/>
            <person name="Nagy L.G."/>
            <person name="Floudas D."/>
            <person name="Copeland A."/>
            <person name="Barry K.W."/>
            <person name="Cichocki N."/>
            <person name="Veneault-Fourrey C."/>
            <person name="LaButti K."/>
            <person name="Lindquist E.A."/>
            <person name="Lipzen A."/>
            <person name="Lundell T."/>
            <person name="Morin E."/>
            <person name="Murat C."/>
            <person name="Sun H."/>
            <person name="Tunlid A."/>
            <person name="Henrissat B."/>
            <person name="Grigoriev I.V."/>
            <person name="Hibbett D.S."/>
            <person name="Martin F."/>
            <person name="Nordberg H.P."/>
            <person name="Cantor M.N."/>
            <person name="Hua S.X."/>
        </authorList>
    </citation>
    <scope>NUCLEOTIDE SEQUENCE [LARGE SCALE GENOMIC DNA]</scope>
    <source>
        <strain evidence="2 3">LaAM-08-1</strain>
    </source>
</reference>
<organism evidence="2 3">
    <name type="scientific">Laccaria amethystina LaAM-08-1</name>
    <dbReference type="NCBI Taxonomy" id="1095629"/>
    <lineage>
        <taxon>Eukaryota</taxon>
        <taxon>Fungi</taxon>
        <taxon>Dikarya</taxon>
        <taxon>Basidiomycota</taxon>
        <taxon>Agaricomycotina</taxon>
        <taxon>Agaricomycetes</taxon>
        <taxon>Agaricomycetidae</taxon>
        <taxon>Agaricales</taxon>
        <taxon>Agaricineae</taxon>
        <taxon>Hydnangiaceae</taxon>
        <taxon>Laccaria</taxon>
    </lineage>
</organism>
<dbReference type="GO" id="GO:0000500">
    <property type="term" value="C:RNA polymerase I upstream activating factor complex"/>
    <property type="evidence" value="ECO:0007669"/>
    <property type="project" value="InterPro"/>
</dbReference>
<keyword evidence="3" id="KW-1185">Reference proteome</keyword>
<dbReference type="InterPro" id="IPR001005">
    <property type="entry name" value="SANT/Myb"/>
</dbReference>
<evidence type="ECO:0000313" key="3">
    <source>
        <dbReference type="Proteomes" id="UP000054477"/>
    </source>
</evidence>
<dbReference type="PANTHER" id="PTHR28079">
    <property type="entry name" value="RNA POLYMERASE I-SPECIFIC TRANSCRIPTION INITIATION FACTOR RRN5"/>
    <property type="match status" value="1"/>
</dbReference>
<evidence type="ECO:0000313" key="2">
    <source>
        <dbReference type="EMBL" id="KIK01425.1"/>
    </source>
</evidence>
<dbReference type="GO" id="GO:0000182">
    <property type="term" value="F:rDNA binding"/>
    <property type="evidence" value="ECO:0007669"/>
    <property type="project" value="TreeGrafter"/>
</dbReference>
<name>A0A0C9WRX8_9AGAR</name>
<dbReference type="Gene3D" id="1.10.10.60">
    <property type="entry name" value="Homeodomain-like"/>
    <property type="match status" value="1"/>
</dbReference>
<reference evidence="3" key="2">
    <citation type="submission" date="2015-01" db="EMBL/GenBank/DDBJ databases">
        <title>Evolutionary Origins and Diversification of the Mycorrhizal Mutualists.</title>
        <authorList>
            <consortium name="DOE Joint Genome Institute"/>
            <consortium name="Mycorrhizal Genomics Consortium"/>
            <person name="Kohler A."/>
            <person name="Kuo A."/>
            <person name="Nagy L.G."/>
            <person name="Floudas D."/>
            <person name="Copeland A."/>
            <person name="Barry K.W."/>
            <person name="Cichocki N."/>
            <person name="Veneault-Fourrey C."/>
            <person name="LaButti K."/>
            <person name="Lindquist E.A."/>
            <person name="Lipzen A."/>
            <person name="Lundell T."/>
            <person name="Morin E."/>
            <person name="Murat C."/>
            <person name="Riley R."/>
            <person name="Ohm R."/>
            <person name="Sun H."/>
            <person name="Tunlid A."/>
            <person name="Henrissat B."/>
            <person name="Grigoriev I.V."/>
            <person name="Hibbett D.S."/>
            <person name="Martin F."/>
        </authorList>
    </citation>
    <scope>NUCLEOTIDE SEQUENCE [LARGE SCALE GENOMIC DNA]</scope>
    <source>
        <strain evidence="3">LaAM-08-1</strain>
    </source>
</reference>
<dbReference type="GO" id="GO:0006361">
    <property type="term" value="P:transcription initiation at RNA polymerase I promoter"/>
    <property type="evidence" value="ECO:0007669"/>
    <property type="project" value="TreeGrafter"/>
</dbReference>
<dbReference type="GO" id="GO:0001181">
    <property type="term" value="F:RNA polymerase I general transcription initiation factor activity"/>
    <property type="evidence" value="ECO:0007669"/>
    <property type="project" value="TreeGrafter"/>
</dbReference>
<dbReference type="EMBL" id="KN838607">
    <property type="protein sequence ID" value="KIK01425.1"/>
    <property type="molecule type" value="Genomic_DNA"/>
</dbReference>
<sequence>MCYEAEFRKHLAQVQCHLSGDYGKQLPPSFVHPSTNWSSTEKNAFFHALSRHSRLRPDLIAASLGTKSVLDVCTYLDILHVAATDANSPIARWSLPCAMEVSESWIKWEEATAARIQPECLRDEGETNTGTSYSVATMECQIFNLASGENEINSSQQKQAFRMLDACHLAVMESMLREAETNGIGLEQDIGTTSNTDFPLDAVCQSPPVNNELDFSQFLQPRSPTPTPPFQQEDDPNLTPTSRRRLQKRIYMRRKRAEAMGEAFDPESTRLRPGRKIREHKPAKLRPKTYKKKLNKGPISNVGDHVSGSLNTGQAHAPNKGGLRRPYKIKQQFMERKIDAQTLNEHDLGFLHLSTLARFMKLFHSGYDFPKAGAVAAISDDTIRLLTSIAVEFTTELVHLSMTSREQERSVKGNLKVWRQNHEEVTPEHVKQGLTMMGATFLSKESYFKTLLGQEASLIAEERELSPTGEDSNESIDHNNEDGIPICPKAFAATIHNGTHLEQVTLPLSLSMVDSSQDEDLKCFNSLMPPEMEDGDLQLELDAEMEIDHFDMHKSKEYEDRLWDSEALDIIRE</sequence>
<feature type="region of interest" description="Disordered" evidence="1">
    <location>
        <begin position="218"/>
        <end position="243"/>
    </location>
</feature>
<accession>A0A0C9WRX8</accession>
<dbReference type="Proteomes" id="UP000054477">
    <property type="component" value="Unassembled WGS sequence"/>
</dbReference>
<dbReference type="GO" id="GO:0042790">
    <property type="term" value="P:nucleolar large rRNA transcription by RNA polymerase I"/>
    <property type="evidence" value="ECO:0007669"/>
    <property type="project" value="InterPro"/>
</dbReference>
<dbReference type="InterPro" id="IPR039601">
    <property type="entry name" value="Rrn5"/>
</dbReference>